<dbReference type="Pfam" id="PF13180">
    <property type="entry name" value="PDZ_2"/>
    <property type="match status" value="1"/>
</dbReference>
<feature type="transmembrane region" description="Helical" evidence="5">
    <location>
        <begin position="42"/>
        <end position="66"/>
    </location>
</feature>
<dbReference type="SMART" id="SM00228">
    <property type="entry name" value="PDZ"/>
    <property type="match status" value="1"/>
</dbReference>
<dbReference type="InterPro" id="IPR051201">
    <property type="entry name" value="Chloro_Bact_Ser_Proteases"/>
</dbReference>
<dbReference type="InterPro" id="IPR036034">
    <property type="entry name" value="PDZ_sf"/>
</dbReference>
<dbReference type="GO" id="GO:0006508">
    <property type="term" value="P:proteolysis"/>
    <property type="evidence" value="ECO:0007669"/>
    <property type="project" value="UniProtKB-KW"/>
</dbReference>
<proteinExistence type="inferred from homology"/>
<dbReference type="InterPro" id="IPR001478">
    <property type="entry name" value="PDZ"/>
</dbReference>
<accession>A0A3S8Z930</accession>
<dbReference type="PANTHER" id="PTHR43343:SF3">
    <property type="entry name" value="PROTEASE DO-LIKE 8, CHLOROPLASTIC"/>
    <property type="match status" value="1"/>
</dbReference>
<dbReference type="PROSITE" id="PS50106">
    <property type="entry name" value="PDZ"/>
    <property type="match status" value="1"/>
</dbReference>
<feature type="domain" description="PDZ" evidence="6">
    <location>
        <begin position="290"/>
        <end position="382"/>
    </location>
</feature>
<evidence type="ECO:0000313" key="8">
    <source>
        <dbReference type="Proteomes" id="UP000270021"/>
    </source>
</evidence>
<dbReference type="SUPFAM" id="SSF50494">
    <property type="entry name" value="Trypsin-like serine proteases"/>
    <property type="match status" value="1"/>
</dbReference>
<dbReference type="InterPro" id="IPR009003">
    <property type="entry name" value="Peptidase_S1_PA"/>
</dbReference>
<evidence type="ECO:0000256" key="2">
    <source>
        <dbReference type="ARBA" id="ARBA00022670"/>
    </source>
</evidence>
<dbReference type="OrthoDB" id="9758917at2"/>
<dbReference type="KEGG" id="fsl:EJO69_06255"/>
<evidence type="ECO:0000313" key="7">
    <source>
        <dbReference type="EMBL" id="AZN29954.1"/>
    </source>
</evidence>
<sequence>MSAQQANRYSDRPGARPGYSPTATGAYPAEPRRGRRGAGAGTVALAALVAALLGGAGGAGIVYGLIEPTGEQATVRQSTEVRTIASDGAVNWAAVAEEVRPSVVAIESMTDTAGSTGSGVIIDGEGRIITNHHVIAGARQILVTLSNGTIIEADVVGSDASTDIAVLQLRSVPDGLSPANLGTSDNLVVGEPVVAIGNPLGLSSTVTTGIISALDRPVVTREDSSADAVVTNAIQIDAAINPGNSGGPLFNAAGEVIGINSSIASLSNADGGTAGSIGLGFAIPIDLANRVAVDLMDDGSVDHAFIGVTTTSEVVSVDGSNQVAARVVEVSPNSPASQFGLQPGDAILSINGDRLASNTALTGFVRQYAPGETVVLEIARNGDVSEIELVLGRRG</sequence>
<dbReference type="PRINTS" id="PR00834">
    <property type="entry name" value="PROTEASES2C"/>
</dbReference>
<gene>
    <name evidence="7" type="ORF">EJO69_06255</name>
</gene>
<dbReference type="PANTHER" id="PTHR43343">
    <property type="entry name" value="PEPTIDASE S12"/>
    <property type="match status" value="1"/>
</dbReference>
<feature type="region of interest" description="Disordered" evidence="4">
    <location>
        <begin position="1"/>
        <end position="35"/>
    </location>
</feature>
<evidence type="ECO:0000256" key="5">
    <source>
        <dbReference type="SAM" id="Phobius"/>
    </source>
</evidence>
<dbReference type="Pfam" id="PF13365">
    <property type="entry name" value="Trypsin_2"/>
    <property type="match status" value="1"/>
</dbReference>
<evidence type="ECO:0000259" key="6">
    <source>
        <dbReference type="PROSITE" id="PS50106"/>
    </source>
</evidence>
<keyword evidence="3" id="KW-0378">Hydrolase</keyword>
<name>A0A3S8Z930_9ACTO</name>
<dbReference type="InterPro" id="IPR043504">
    <property type="entry name" value="Peptidase_S1_PA_chymotrypsin"/>
</dbReference>
<dbReference type="GO" id="GO:0004252">
    <property type="term" value="F:serine-type endopeptidase activity"/>
    <property type="evidence" value="ECO:0007669"/>
    <property type="project" value="InterPro"/>
</dbReference>
<keyword evidence="5" id="KW-1133">Transmembrane helix</keyword>
<keyword evidence="2 7" id="KW-0645">Protease</keyword>
<dbReference type="InterPro" id="IPR001940">
    <property type="entry name" value="Peptidase_S1C"/>
</dbReference>
<keyword evidence="5" id="KW-0472">Membrane</keyword>
<organism evidence="7 8">
    <name type="scientific">Flaviflexus salsibiostraticola</name>
    <dbReference type="NCBI Taxonomy" id="1282737"/>
    <lineage>
        <taxon>Bacteria</taxon>
        <taxon>Bacillati</taxon>
        <taxon>Actinomycetota</taxon>
        <taxon>Actinomycetes</taxon>
        <taxon>Actinomycetales</taxon>
        <taxon>Actinomycetaceae</taxon>
        <taxon>Flaviflexus</taxon>
    </lineage>
</organism>
<dbReference type="Proteomes" id="UP000270021">
    <property type="component" value="Chromosome"/>
</dbReference>
<dbReference type="Gene3D" id="2.30.42.10">
    <property type="match status" value="1"/>
</dbReference>
<comment type="similarity">
    <text evidence="1">Belongs to the peptidase S1C family.</text>
</comment>
<evidence type="ECO:0000256" key="1">
    <source>
        <dbReference type="ARBA" id="ARBA00010541"/>
    </source>
</evidence>
<keyword evidence="5" id="KW-0812">Transmembrane</keyword>
<dbReference type="EMBL" id="CP034438">
    <property type="protein sequence ID" value="AZN29954.1"/>
    <property type="molecule type" value="Genomic_DNA"/>
</dbReference>
<evidence type="ECO:0000256" key="3">
    <source>
        <dbReference type="ARBA" id="ARBA00022801"/>
    </source>
</evidence>
<dbReference type="RefSeq" id="WP_126040283.1">
    <property type="nucleotide sequence ID" value="NZ_CP034438.1"/>
</dbReference>
<reference evidence="7 8" key="1">
    <citation type="submission" date="2018-12" db="EMBL/GenBank/DDBJ databases">
        <title>Complete genome sequence of Flaviflexus salsibiostraticola KCTC 33148.</title>
        <authorList>
            <person name="Bae J.-W."/>
        </authorList>
    </citation>
    <scope>NUCLEOTIDE SEQUENCE [LARGE SCALE GENOMIC DNA]</scope>
    <source>
        <strain evidence="7 8">KCTC 33148</strain>
    </source>
</reference>
<protein>
    <submittedName>
        <fullName evidence="7">Trypsin-like serine protease</fullName>
    </submittedName>
</protein>
<keyword evidence="8" id="KW-1185">Reference proteome</keyword>
<dbReference type="Gene3D" id="2.40.10.10">
    <property type="entry name" value="Trypsin-like serine proteases"/>
    <property type="match status" value="2"/>
</dbReference>
<dbReference type="AlphaFoldDB" id="A0A3S8Z930"/>
<dbReference type="SUPFAM" id="SSF50156">
    <property type="entry name" value="PDZ domain-like"/>
    <property type="match status" value="1"/>
</dbReference>
<evidence type="ECO:0000256" key="4">
    <source>
        <dbReference type="SAM" id="MobiDB-lite"/>
    </source>
</evidence>